<organism evidence="3 4">
    <name type="scientific">Malus domestica</name>
    <name type="common">Apple</name>
    <name type="synonym">Pyrus malus</name>
    <dbReference type="NCBI Taxonomy" id="3750"/>
    <lineage>
        <taxon>Eukaryota</taxon>
        <taxon>Viridiplantae</taxon>
        <taxon>Streptophyta</taxon>
        <taxon>Embryophyta</taxon>
        <taxon>Tracheophyta</taxon>
        <taxon>Spermatophyta</taxon>
        <taxon>Magnoliopsida</taxon>
        <taxon>eudicotyledons</taxon>
        <taxon>Gunneridae</taxon>
        <taxon>Pentapetalae</taxon>
        <taxon>rosids</taxon>
        <taxon>fabids</taxon>
        <taxon>Rosales</taxon>
        <taxon>Rosaceae</taxon>
        <taxon>Amygdaloideae</taxon>
        <taxon>Maleae</taxon>
        <taxon>Malus</taxon>
    </lineage>
</organism>
<dbReference type="AlphaFoldDB" id="A0A498I865"/>
<gene>
    <name evidence="3" type="ORF">DVH24_001685</name>
</gene>
<dbReference type="PROSITE" id="PS51375">
    <property type="entry name" value="PPR"/>
    <property type="match status" value="1"/>
</dbReference>
<keyword evidence="1" id="KW-0677">Repeat</keyword>
<evidence type="ECO:0000256" key="2">
    <source>
        <dbReference type="PROSITE-ProRule" id="PRU00708"/>
    </source>
</evidence>
<proteinExistence type="predicted"/>
<accession>A0A498I865</accession>
<keyword evidence="4" id="KW-1185">Reference proteome</keyword>
<dbReference type="EMBL" id="RDQH01000339">
    <property type="protein sequence ID" value="RXH78167.1"/>
    <property type="molecule type" value="Genomic_DNA"/>
</dbReference>
<sequence length="99" mass="10707">MSTSESLDYARKAFDFFLGDQETKGILFMCNSLIRGYASAGLGDEAILPYVQMSVKGILPDKFTFPFSLSACSKIVAFYEGSAASSACEDGVSGRCVYR</sequence>
<name>A0A498I865_MALDO</name>
<comment type="caution">
    <text evidence="3">The sequence shown here is derived from an EMBL/GenBank/DDBJ whole genome shotgun (WGS) entry which is preliminary data.</text>
</comment>
<evidence type="ECO:0000256" key="1">
    <source>
        <dbReference type="ARBA" id="ARBA00022737"/>
    </source>
</evidence>
<feature type="repeat" description="PPR" evidence="2">
    <location>
        <begin position="26"/>
        <end position="60"/>
    </location>
</feature>
<dbReference type="STRING" id="3750.A0A498I865"/>
<dbReference type="Gene3D" id="1.25.40.10">
    <property type="entry name" value="Tetratricopeptide repeat domain"/>
    <property type="match status" value="1"/>
</dbReference>
<dbReference type="InterPro" id="IPR011990">
    <property type="entry name" value="TPR-like_helical_dom_sf"/>
</dbReference>
<evidence type="ECO:0000313" key="3">
    <source>
        <dbReference type="EMBL" id="RXH78167.1"/>
    </source>
</evidence>
<evidence type="ECO:0000313" key="4">
    <source>
        <dbReference type="Proteomes" id="UP000290289"/>
    </source>
</evidence>
<dbReference type="NCBIfam" id="TIGR00756">
    <property type="entry name" value="PPR"/>
    <property type="match status" value="1"/>
</dbReference>
<dbReference type="InterPro" id="IPR002885">
    <property type="entry name" value="PPR_rpt"/>
</dbReference>
<protein>
    <submittedName>
        <fullName evidence="3">Uncharacterized protein</fullName>
    </submittedName>
</protein>
<dbReference type="Proteomes" id="UP000290289">
    <property type="component" value="Chromosome 13"/>
</dbReference>
<reference evidence="3 4" key="1">
    <citation type="submission" date="2018-10" db="EMBL/GenBank/DDBJ databases">
        <title>A high-quality apple genome assembly.</title>
        <authorList>
            <person name="Hu J."/>
        </authorList>
    </citation>
    <scope>NUCLEOTIDE SEQUENCE [LARGE SCALE GENOMIC DNA]</scope>
    <source>
        <strain evidence="4">cv. HFTH1</strain>
        <tissue evidence="3">Young leaf</tissue>
    </source>
</reference>